<accession>A0A251T205</accession>
<reference evidence="2" key="1">
    <citation type="journal article" date="2017" name="Nature">
        <title>The sunflower genome provides insights into oil metabolism, flowering and Asterid evolution.</title>
        <authorList>
            <person name="Badouin H."/>
            <person name="Gouzy J."/>
            <person name="Grassa C.J."/>
            <person name="Murat F."/>
            <person name="Staton S.E."/>
            <person name="Cottret L."/>
            <person name="Lelandais-Briere C."/>
            <person name="Owens G.L."/>
            <person name="Carrere S."/>
            <person name="Mayjonade B."/>
            <person name="Legrand L."/>
            <person name="Gill N."/>
            <person name="Kane N.C."/>
            <person name="Bowers J.E."/>
            <person name="Hubner S."/>
            <person name="Bellec A."/>
            <person name="Berard A."/>
            <person name="Berges H."/>
            <person name="Blanchet N."/>
            <person name="Boniface M.C."/>
            <person name="Brunel D."/>
            <person name="Catrice O."/>
            <person name="Chaidir N."/>
            <person name="Claudel C."/>
            <person name="Donnadieu C."/>
            <person name="Faraut T."/>
            <person name="Fievet G."/>
            <person name="Helmstetter N."/>
            <person name="King M."/>
            <person name="Knapp S.J."/>
            <person name="Lai Z."/>
            <person name="Le Paslier M.C."/>
            <person name="Lippi Y."/>
            <person name="Lorenzon L."/>
            <person name="Mandel J.R."/>
            <person name="Marage G."/>
            <person name="Marchand G."/>
            <person name="Marquand E."/>
            <person name="Bret-Mestries E."/>
            <person name="Morien E."/>
            <person name="Nambeesan S."/>
            <person name="Nguyen T."/>
            <person name="Pegot-Espagnet P."/>
            <person name="Pouilly N."/>
            <person name="Raftis F."/>
            <person name="Sallet E."/>
            <person name="Schiex T."/>
            <person name="Thomas J."/>
            <person name="Vandecasteele C."/>
            <person name="Vares D."/>
            <person name="Vear F."/>
            <person name="Vautrin S."/>
            <person name="Crespi M."/>
            <person name="Mangin B."/>
            <person name="Burke J.M."/>
            <person name="Salse J."/>
            <person name="Munos S."/>
            <person name="Vincourt P."/>
            <person name="Rieseberg L.H."/>
            <person name="Langlade N.B."/>
        </authorList>
    </citation>
    <scope>NUCLEOTIDE SEQUENCE [LARGE SCALE GENOMIC DNA]</scope>
    <source>
        <strain evidence="2">cv. SF193</strain>
    </source>
</reference>
<evidence type="ECO:0000313" key="1">
    <source>
        <dbReference type="EMBL" id="OTG05167.1"/>
    </source>
</evidence>
<dbReference type="PANTHER" id="PTHR33103">
    <property type="entry name" value="OS01G0153900 PROTEIN"/>
    <property type="match status" value="1"/>
</dbReference>
<dbReference type="PANTHER" id="PTHR33103:SF19">
    <property type="entry name" value="OS09G0544700 PROTEIN"/>
    <property type="match status" value="1"/>
</dbReference>
<name>A0A251T205_HELAN</name>
<organism evidence="1 2">
    <name type="scientific">Helianthus annuus</name>
    <name type="common">Common sunflower</name>
    <dbReference type="NCBI Taxonomy" id="4232"/>
    <lineage>
        <taxon>Eukaryota</taxon>
        <taxon>Viridiplantae</taxon>
        <taxon>Streptophyta</taxon>
        <taxon>Embryophyta</taxon>
        <taxon>Tracheophyta</taxon>
        <taxon>Spermatophyta</taxon>
        <taxon>Magnoliopsida</taxon>
        <taxon>eudicotyledons</taxon>
        <taxon>Gunneridae</taxon>
        <taxon>Pentapetalae</taxon>
        <taxon>asterids</taxon>
        <taxon>campanulids</taxon>
        <taxon>Asterales</taxon>
        <taxon>Asteraceae</taxon>
        <taxon>Asteroideae</taxon>
        <taxon>Heliantheae alliance</taxon>
        <taxon>Heliantheae</taxon>
        <taxon>Helianthus</taxon>
    </lineage>
</organism>
<sequence>MATSKVTLKLLIDKKQQRVLFAEAGKDFIDFLFSLLVLPVGTVIRLLGDRDIVGGLAKLYKSVSDLNNDYIQPNQNKDVLLKPKSSAPFSSPKLPLLPNEAFSSSTTSPTPDSASSLYKCQHCNILSTYPRTCPVSHCNRTMSFSPAPGSSTSLYKCESKSCNMRSTTFRMCPSCPNKYISAADGFVLKPAADAKPVVGFVKGLVTYMVMDDLAVSPMSTISNITLLNKFNIKDLGDLEEKVVDMGMNEGLELLKHSLNSKTVLTNVFLGDNMKKRKSDGS</sequence>
<evidence type="ECO:0008006" key="3">
    <source>
        <dbReference type="Google" id="ProtNLM"/>
    </source>
</evidence>
<gene>
    <name evidence="1" type="ORF">HannXRQ_Chr12g0370581</name>
</gene>
<keyword evidence="2" id="KW-1185">Reference proteome</keyword>
<protein>
    <recommendedName>
        <fullName evidence="3">DUF674 domain-containing protein</fullName>
    </recommendedName>
</protein>
<dbReference type="InterPro" id="IPR007750">
    <property type="entry name" value="DUF674"/>
</dbReference>
<proteinExistence type="predicted"/>
<dbReference type="Pfam" id="PF05056">
    <property type="entry name" value="DUF674"/>
    <property type="match status" value="2"/>
</dbReference>
<dbReference type="InParanoid" id="A0A251T205"/>
<dbReference type="Proteomes" id="UP000215914">
    <property type="component" value="Chromosome 12"/>
</dbReference>
<evidence type="ECO:0000313" key="2">
    <source>
        <dbReference type="Proteomes" id="UP000215914"/>
    </source>
</evidence>
<dbReference type="AlphaFoldDB" id="A0A251T205"/>
<dbReference type="EMBL" id="CM007901">
    <property type="protein sequence ID" value="OTG05167.1"/>
    <property type="molecule type" value="Genomic_DNA"/>
</dbReference>
<dbReference type="OMA" id="FNIMALP"/>